<dbReference type="AlphaFoldDB" id="A0AAV2BQL3"/>
<sequence>MPSSLVWAALVCAVIFGGASACGPGKFFGSRRTPRKLTPLVYKEHIPNTEEFSLAASEPPEGRLTRNDPKFKDLVPNYSKDIIFRDEEGTVMNMYPGVKLRVTEAWDEEGLHAPQSLHNEGRAVDVTTSDRDRSKYGTCLSYLMLILKRKFTLHTFSMRNLNFVSNFRFNQ</sequence>
<dbReference type="GO" id="GO:0010468">
    <property type="term" value="P:regulation of gene expression"/>
    <property type="evidence" value="ECO:0007669"/>
    <property type="project" value="TreeGrafter"/>
</dbReference>
<evidence type="ECO:0000256" key="6">
    <source>
        <dbReference type="ARBA" id="ARBA00022670"/>
    </source>
</evidence>
<evidence type="ECO:0000256" key="1">
    <source>
        <dbReference type="ARBA" id="ARBA00004236"/>
    </source>
</evidence>
<gene>
    <name evidence="17" type="ORF">LARSCL_LOCUS20741</name>
</gene>
<protein>
    <recommendedName>
        <fullName evidence="3">Protein hedgehog</fullName>
    </recommendedName>
</protein>
<dbReference type="PANTHER" id="PTHR11889">
    <property type="entry name" value="HEDGEHOG"/>
    <property type="match status" value="1"/>
</dbReference>
<evidence type="ECO:0000256" key="3">
    <source>
        <dbReference type="ARBA" id="ARBA00021970"/>
    </source>
</evidence>
<dbReference type="GO" id="GO:0005509">
    <property type="term" value="F:calcium ion binding"/>
    <property type="evidence" value="ECO:0007669"/>
    <property type="project" value="TreeGrafter"/>
</dbReference>
<comment type="caution">
    <text evidence="17">The sequence shown here is derived from an EMBL/GenBank/DDBJ whole genome shotgun (WGS) entry which is preliminary data.</text>
</comment>
<name>A0AAV2BQL3_9ARAC</name>
<dbReference type="InterPro" id="IPR001657">
    <property type="entry name" value="Hedgehog"/>
</dbReference>
<dbReference type="GO" id="GO:0005886">
    <property type="term" value="C:plasma membrane"/>
    <property type="evidence" value="ECO:0007669"/>
    <property type="project" value="UniProtKB-SubCell"/>
</dbReference>
<comment type="similarity">
    <text evidence="2">Belongs to the hedgehog family.</text>
</comment>
<keyword evidence="10" id="KW-0068">Autocatalytic cleavage</keyword>
<evidence type="ECO:0000256" key="4">
    <source>
        <dbReference type="ARBA" id="ARBA00022473"/>
    </source>
</evidence>
<comment type="function">
    <text evidence="14">The C-terminal part of the hedgehog protein precursor displays an autoproteolysis activity that results in the cleavage of the full-length protein into two parts (N-product and C-product). In addition, the C-terminal part displays a cholesterol transferase activity that results by the covalent attachment of a cholesterol moiety to the C-terminal of the newly generated N-product. Once cleaved, the C-product has no signaling activity and diffuses from the cell.</text>
</comment>
<dbReference type="Proteomes" id="UP001497382">
    <property type="component" value="Unassembled WGS sequence"/>
</dbReference>
<keyword evidence="8" id="KW-0479">Metal-binding</keyword>
<dbReference type="Pfam" id="PF01085">
    <property type="entry name" value="HH_signal"/>
    <property type="match status" value="1"/>
</dbReference>
<comment type="subcellular location">
    <subcellularLocation>
        <location evidence="1">Cell membrane</location>
    </subcellularLocation>
</comment>
<dbReference type="PRINTS" id="PR00632">
    <property type="entry name" value="SONICHHOG"/>
</dbReference>
<accession>A0AAV2BQL3</accession>
<evidence type="ECO:0000256" key="11">
    <source>
        <dbReference type="ARBA" id="ARBA00022837"/>
    </source>
</evidence>
<evidence type="ECO:0000256" key="12">
    <source>
        <dbReference type="ARBA" id="ARBA00023136"/>
    </source>
</evidence>
<dbReference type="InterPro" id="IPR009045">
    <property type="entry name" value="Zn_M74/Hedgehog-like"/>
</dbReference>
<dbReference type="EMBL" id="CAXIEN010000456">
    <property type="protein sequence ID" value="CAL1298205.1"/>
    <property type="molecule type" value="Genomic_DNA"/>
</dbReference>
<dbReference type="PANTHER" id="PTHR11889:SF31">
    <property type="entry name" value="PROTEIN HEDGEHOG"/>
    <property type="match status" value="1"/>
</dbReference>
<evidence type="ECO:0000259" key="16">
    <source>
        <dbReference type="Pfam" id="PF01085"/>
    </source>
</evidence>
<keyword evidence="11" id="KW-0106">Calcium</keyword>
<evidence type="ECO:0000256" key="13">
    <source>
        <dbReference type="ARBA" id="ARBA00023301"/>
    </source>
</evidence>
<dbReference type="Gene3D" id="3.30.1380.10">
    <property type="match status" value="1"/>
</dbReference>
<keyword evidence="13" id="KW-0504">Morphogen</keyword>
<feature type="domain" description="Hedgehog N-terminal signalling" evidence="16">
    <location>
        <begin position="22"/>
        <end position="90"/>
    </location>
</feature>
<keyword evidence="7" id="KW-0709">Segmentation polarity protein</keyword>
<evidence type="ECO:0000313" key="17">
    <source>
        <dbReference type="EMBL" id="CAL1298205.1"/>
    </source>
</evidence>
<dbReference type="GO" id="GO:0009653">
    <property type="term" value="P:anatomical structure morphogenesis"/>
    <property type="evidence" value="ECO:0007669"/>
    <property type="project" value="UniProtKB-KW"/>
</dbReference>
<dbReference type="GO" id="GO:0007224">
    <property type="term" value="P:smoothened signaling pathway"/>
    <property type="evidence" value="ECO:0007669"/>
    <property type="project" value="TreeGrafter"/>
</dbReference>
<keyword evidence="15" id="KW-0732">Signal</keyword>
<evidence type="ECO:0000256" key="5">
    <source>
        <dbReference type="ARBA" id="ARBA00022475"/>
    </source>
</evidence>
<evidence type="ECO:0000256" key="7">
    <source>
        <dbReference type="ARBA" id="ARBA00022716"/>
    </source>
</evidence>
<keyword evidence="9" id="KW-0378">Hydrolase</keyword>
<evidence type="ECO:0000256" key="8">
    <source>
        <dbReference type="ARBA" id="ARBA00022723"/>
    </source>
</evidence>
<dbReference type="GO" id="GO:0007367">
    <property type="term" value="P:segment polarity determination"/>
    <property type="evidence" value="ECO:0007669"/>
    <property type="project" value="UniProtKB-KW"/>
</dbReference>
<evidence type="ECO:0000256" key="10">
    <source>
        <dbReference type="ARBA" id="ARBA00022813"/>
    </source>
</evidence>
<dbReference type="SUPFAM" id="SSF55166">
    <property type="entry name" value="Hedgehog/DD-peptidase"/>
    <property type="match status" value="1"/>
</dbReference>
<dbReference type="GO" id="GO:0005113">
    <property type="term" value="F:patched binding"/>
    <property type="evidence" value="ECO:0007669"/>
    <property type="project" value="TreeGrafter"/>
</dbReference>
<keyword evidence="4" id="KW-0217">Developmental protein</keyword>
<evidence type="ECO:0000256" key="9">
    <source>
        <dbReference type="ARBA" id="ARBA00022801"/>
    </source>
</evidence>
<dbReference type="GO" id="GO:0007267">
    <property type="term" value="P:cell-cell signaling"/>
    <property type="evidence" value="ECO:0007669"/>
    <property type="project" value="InterPro"/>
</dbReference>
<dbReference type="InterPro" id="IPR000320">
    <property type="entry name" value="Hedgehog_signalling_dom"/>
</dbReference>
<dbReference type="GO" id="GO:0008233">
    <property type="term" value="F:peptidase activity"/>
    <property type="evidence" value="ECO:0007669"/>
    <property type="project" value="UniProtKB-KW"/>
</dbReference>
<evidence type="ECO:0000256" key="14">
    <source>
        <dbReference type="ARBA" id="ARBA00045369"/>
    </source>
</evidence>
<evidence type="ECO:0000256" key="2">
    <source>
        <dbReference type="ARBA" id="ARBA00010649"/>
    </source>
</evidence>
<organism evidence="17 18">
    <name type="scientific">Larinioides sclopetarius</name>
    <dbReference type="NCBI Taxonomy" id="280406"/>
    <lineage>
        <taxon>Eukaryota</taxon>
        <taxon>Metazoa</taxon>
        <taxon>Ecdysozoa</taxon>
        <taxon>Arthropoda</taxon>
        <taxon>Chelicerata</taxon>
        <taxon>Arachnida</taxon>
        <taxon>Araneae</taxon>
        <taxon>Araneomorphae</taxon>
        <taxon>Entelegynae</taxon>
        <taxon>Araneoidea</taxon>
        <taxon>Araneidae</taxon>
        <taxon>Larinioides</taxon>
    </lineage>
</organism>
<proteinExistence type="inferred from homology"/>
<keyword evidence="6" id="KW-0645">Protease</keyword>
<dbReference type="GO" id="GO:0001708">
    <property type="term" value="P:cell fate specification"/>
    <property type="evidence" value="ECO:0007669"/>
    <property type="project" value="TreeGrafter"/>
</dbReference>
<keyword evidence="18" id="KW-1185">Reference proteome</keyword>
<feature type="signal peptide" evidence="15">
    <location>
        <begin position="1"/>
        <end position="21"/>
    </location>
</feature>
<reference evidence="17 18" key="1">
    <citation type="submission" date="2024-04" db="EMBL/GenBank/DDBJ databases">
        <authorList>
            <person name="Rising A."/>
            <person name="Reimegard J."/>
            <person name="Sonavane S."/>
            <person name="Akerstrom W."/>
            <person name="Nylinder S."/>
            <person name="Hedman E."/>
            <person name="Kallberg Y."/>
        </authorList>
    </citation>
    <scope>NUCLEOTIDE SEQUENCE [LARGE SCALE GENOMIC DNA]</scope>
</reference>
<dbReference type="GO" id="GO:0006508">
    <property type="term" value="P:proteolysis"/>
    <property type="evidence" value="ECO:0007669"/>
    <property type="project" value="UniProtKB-KW"/>
</dbReference>
<keyword evidence="5" id="KW-1003">Cell membrane</keyword>
<feature type="chain" id="PRO_5043494756" description="Protein hedgehog" evidence="15">
    <location>
        <begin position="22"/>
        <end position="171"/>
    </location>
</feature>
<dbReference type="GO" id="GO:0016015">
    <property type="term" value="F:morphogen activity"/>
    <property type="evidence" value="ECO:0007669"/>
    <property type="project" value="UniProtKB-KW"/>
</dbReference>
<dbReference type="GO" id="GO:0005615">
    <property type="term" value="C:extracellular space"/>
    <property type="evidence" value="ECO:0007669"/>
    <property type="project" value="TreeGrafter"/>
</dbReference>
<evidence type="ECO:0000256" key="15">
    <source>
        <dbReference type="SAM" id="SignalP"/>
    </source>
</evidence>
<dbReference type="InterPro" id="IPR050387">
    <property type="entry name" value="Hedgehog_Signaling"/>
</dbReference>
<evidence type="ECO:0000313" key="18">
    <source>
        <dbReference type="Proteomes" id="UP001497382"/>
    </source>
</evidence>
<keyword evidence="12" id="KW-0472">Membrane</keyword>